<keyword evidence="4" id="KW-0564">Palmitate</keyword>
<evidence type="ECO:0000259" key="6">
    <source>
        <dbReference type="Pfam" id="PF04355"/>
    </source>
</evidence>
<evidence type="ECO:0000256" key="2">
    <source>
        <dbReference type="ARBA" id="ARBA00023136"/>
    </source>
</evidence>
<evidence type="ECO:0000313" key="7">
    <source>
        <dbReference type="EMBL" id="CAG4883381.1"/>
    </source>
</evidence>
<dbReference type="RefSeq" id="WP_220635357.1">
    <property type="nucleotide sequence ID" value="NZ_CAJQUM010000001.1"/>
</dbReference>
<proteinExistence type="inferred from homology"/>
<dbReference type="Gene3D" id="3.30.1450.10">
    <property type="match status" value="1"/>
</dbReference>
<dbReference type="Pfam" id="PF04355">
    <property type="entry name" value="BamE"/>
    <property type="match status" value="1"/>
</dbReference>
<keyword evidence="2 4" id="KW-0472">Membrane</keyword>
<evidence type="ECO:0000256" key="3">
    <source>
        <dbReference type="ARBA" id="ARBA00023237"/>
    </source>
</evidence>
<keyword evidence="8" id="KW-1185">Reference proteome</keyword>
<comment type="subunit">
    <text evidence="4">Part of the Bam complex.</text>
</comment>
<dbReference type="PANTHER" id="PTHR37482">
    <property type="entry name" value="OUTER MEMBRANE PROTEIN ASSEMBLY FACTOR BAME"/>
    <property type="match status" value="1"/>
</dbReference>
<name>A0A916J3P3_9PROT</name>
<keyword evidence="1 4" id="KW-0732">Signal</keyword>
<keyword evidence="4" id="KW-0449">Lipoprotein</keyword>
<dbReference type="GO" id="GO:1990063">
    <property type="term" value="C:Bam protein complex"/>
    <property type="evidence" value="ECO:0007669"/>
    <property type="project" value="TreeGrafter"/>
</dbReference>
<feature type="domain" description="Outer membrane protein assembly factor BamE" evidence="6">
    <location>
        <begin position="42"/>
        <end position="110"/>
    </location>
</feature>
<dbReference type="InterPro" id="IPR037873">
    <property type="entry name" value="BamE-like"/>
</dbReference>
<dbReference type="AlphaFoldDB" id="A0A916J3P3"/>
<dbReference type="GO" id="GO:0051205">
    <property type="term" value="P:protein insertion into membrane"/>
    <property type="evidence" value="ECO:0007669"/>
    <property type="project" value="UniProtKB-UniRule"/>
</dbReference>
<dbReference type="PROSITE" id="PS51257">
    <property type="entry name" value="PROKAR_LIPOPROTEIN"/>
    <property type="match status" value="1"/>
</dbReference>
<comment type="function">
    <text evidence="4">Part of the outer membrane protein assembly complex, which is involved in assembly and insertion of beta-barrel proteins into the outer membrane.</text>
</comment>
<comment type="subcellular location">
    <subcellularLocation>
        <location evidence="4">Cell outer membrane</location>
        <topology evidence="4">Lipid-anchor</topology>
    </subcellularLocation>
</comment>
<dbReference type="HAMAP" id="MF_00925">
    <property type="entry name" value="OM_assembly_BamE"/>
    <property type="match status" value="1"/>
</dbReference>
<evidence type="ECO:0000256" key="5">
    <source>
        <dbReference type="SAM" id="MobiDB-lite"/>
    </source>
</evidence>
<dbReference type="InterPro" id="IPR026592">
    <property type="entry name" value="BamE"/>
</dbReference>
<dbReference type="PANTHER" id="PTHR37482:SF1">
    <property type="entry name" value="OUTER MEMBRANE PROTEIN ASSEMBLY FACTOR BAME"/>
    <property type="match status" value="1"/>
</dbReference>
<dbReference type="GO" id="GO:0030674">
    <property type="term" value="F:protein-macromolecule adaptor activity"/>
    <property type="evidence" value="ECO:0007669"/>
    <property type="project" value="TreeGrafter"/>
</dbReference>
<keyword evidence="3 4" id="KW-0998">Cell outer membrane</keyword>
<gene>
    <name evidence="4 7" type="primary">bamE</name>
    <name evidence="7" type="ORF">GTOL_11263</name>
</gene>
<comment type="similarity">
    <text evidence="4">Belongs to the BamE family.</text>
</comment>
<comment type="caution">
    <text evidence="7">The sequence shown here is derived from an EMBL/GenBank/DDBJ whole genome shotgun (WGS) entry which is preliminary data.</text>
</comment>
<dbReference type="EMBL" id="CAJQUM010000001">
    <property type="protein sequence ID" value="CAG4883381.1"/>
    <property type="molecule type" value="Genomic_DNA"/>
</dbReference>
<accession>A0A916J3P3</accession>
<feature type="compositionally biased region" description="Low complexity" evidence="5">
    <location>
        <begin position="121"/>
        <end position="133"/>
    </location>
</feature>
<evidence type="ECO:0000313" key="8">
    <source>
        <dbReference type="Proteomes" id="UP000742786"/>
    </source>
</evidence>
<protein>
    <recommendedName>
        <fullName evidence="4">Outer membrane protein assembly factor BamE</fullName>
    </recommendedName>
</protein>
<dbReference type="GO" id="GO:0043165">
    <property type="term" value="P:Gram-negative-bacterium-type cell outer membrane assembly"/>
    <property type="evidence" value="ECO:0007669"/>
    <property type="project" value="UniProtKB-UniRule"/>
</dbReference>
<dbReference type="Proteomes" id="UP000742786">
    <property type="component" value="Unassembled WGS sequence"/>
</dbReference>
<dbReference type="InterPro" id="IPR007450">
    <property type="entry name" value="BamE_dom"/>
</dbReference>
<evidence type="ECO:0000256" key="4">
    <source>
        <dbReference type="HAMAP-Rule" id="MF_00925"/>
    </source>
</evidence>
<sequence>MRRLFLLPLVLLTACGEMPKLHAPPLALGDYFSVYHLDIRQGNFVTQEMASQLKPGQTREQVRFVLGTPLLTDPFHGNRWDYVYRYDSGKGDVQQRRLTVYFEDNKLARVDGDVVPADMNAAPKPEAAKSAAPVQTPAAP</sequence>
<reference evidence="7" key="1">
    <citation type="submission" date="2021-04" db="EMBL/GenBank/DDBJ databases">
        <authorList>
            <person name="Hornung B."/>
        </authorList>
    </citation>
    <scope>NUCLEOTIDE SEQUENCE</scope>
    <source>
        <strain evidence="7">G5G6</strain>
    </source>
</reference>
<organism evidence="7 8">
    <name type="scientific">Georgfuchsia toluolica</name>
    <dbReference type="NCBI Taxonomy" id="424218"/>
    <lineage>
        <taxon>Bacteria</taxon>
        <taxon>Pseudomonadati</taxon>
        <taxon>Pseudomonadota</taxon>
        <taxon>Betaproteobacteria</taxon>
        <taxon>Nitrosomonadales</taxon>
        <taxon>Sterolibacteriaceae</taxon>
        <taxon>Georgfuchsia</taxon>
    </lineage>
</organism>
<evidence type="ECO:0000256" key="1">
    <source>
        <dbReference type="ARBA" id="ARBA00022729"/>
    </source>
</evidence>
<feature type="region of interest" description="Disordered" evidence="5">
    <location>
        <begin position="118"/>
        <end position="140"/>
    </location>
</feature>